<dbReference type="AlphaFoldDB" id="A0A1I1EM48"/>
<dbReference type="EMBL" id="FOLO01000002">
    <property type="protein sequence ID" value="SFB88171.1"/>
    <property type="molecule type" value="Genomic_DNA"/>
</dbReference>
<dbReference type="STRING" id="1123010.SAMN02745724_00346"/>
<proteinExistence type="predicted"/>
<accession>A0A1I1EM48</accession>
<organism evidence="2 3">
    <name type="scientific">Pseudoalteromonas denitrificans DSM 6059</name>
    <dbReference type="NCBI Taxonomy" id="1123010"/>
    <lineage>
        <taxon>Bacteria</taxon>
        <taxon>Pseudomonadati</taxon>
        <taxon>Pseudomonadota</taxon>
        <taxon>Gammaproteobacteria</taxon>
        <taxon>Alteromonadales</taxon>
        <taxon>Pseudoalteromonadaceae</taxon>
        <taxon>Pseudoalteromonas</taxon>
    </lineage>
</organism>
<evidence type="ECO:0000313" key="3">
    <source>
        <dbReference type="Proteomes" id="UP000198862"/>
    </source>
</evidence>
<keyword evidence="3" id="KW-1185">Reference proteome</keyword>
<feature type="chain" id="PRO_5011532004" description="Cache domain-containing protein" evidence="1">
    <location>
        <begin position="21"/>
        <end position="191"/>
    </location>
</feature>
<gene>
    <name evidence="2" type="ORF">SAMN02745724_00346</name>
</gene>
<sequence>MKLILFSLIFTLCSFFVVSADKKKTENEYKQILISEHRAVLKDFSELPDIKQAIIDENNKFDGLVKVIQLDSTWQINRALQKTLIHNSIAQVLMKLVQDPNYNFTEIMLLNNLGSIVAAYPRTSDYWQGDEDKFQQPIILNGDYSGTTKWDQSTKTYSFFYCILIKDKKNNIIGVLVAGLDVSKEYLKNSQ</sequence>
<reference evidence="2 3" key="1">
    <citation type="submission" date="2016-10" db="EMBL/GenBank/DDBJ databases">
        <authorList>
            <person name="de Groot N.N."/>
        </authorList>
    </citation>
    <scope>NUCLEOTIDE SEQUENCE [LARGE SCALE GENOMIC DNA]</scope>
    <source>
        <strain evidence="2 3">DSM 6059</strain>
    </source>
</reference>
<name>A0A1I1EM48_9GAMM</name>
<keyword evidence="1" id="KW-0732">Signal</keyword>
<evidence type="ECO:0000256" key="1">
    <source>
        <dbReference type="SAM" id="SignalP"/>
    </source>
</evidence>
<dbReference type="RefSeq" id="WP_091979262.1">
    <property type="nucleotide sequence ID" value="NZ_FOLO01000002.1"/>
</dbReference>
<dbReference type="Proteomes" id="UP000198862">
    <property type="component" value="Unassembled WGS sequence"/>
</dbReference>
<feature type="signal peptide" evidence="1">
    <location>
        <begin position="1"/>
        <end position="20"/>
    </location>
</feature>
<evidence type="ECO:0000313" key="2">
    <source>
        <dbReference type="EMBL" id="SFB88171.1"/>
    </source>
</evidence>
<protein>
    <recommendedName>
        <fullName evidence="4">Cache domain-containing protein</fullName>
    </recommendedName>
</protein>
<dbReference type="OrthoDB" id="195732at2"/>
<dbReference type="CDD" id="cd18773">
    <property type="entry name" value="PDC1_HK_sensor"/>
    <property type="match status" value="1"/>
</dbReference>
<evidence type="ECO:0008006" key="4">
    <source>
        <dbReference type="Google" id="ProtNLM"/>
    </source>
</evidence>